<proteinExistence type="predicted"/>
<feature type="compositionally biased region" description="Polar residues" evidence="1">
    <location>
        <begin position="117"/>
        <end position="135"/>
    </location>
</feature>
<evidence type="ECO:0000313" key="3">
    <source>
        <dbReference type="EMBL" id="MBW0129932.1"/>
    </source>
</evidence>
<evidence type="ECO:0000313" key="4">
    <source>
        <dbReference type="Proteomes" id="UP000694300"/>
    </source>
</evidence>
<comment type="caution">
    <text evidence="3">The sequence shown here is derived from an EMBL/GenBank/DDBJ whole genome shotgun (WGS) entry which is preliminary data.</text>
</comment>
<reference evidence="3 4" key="1">
    <citation type="submission" date="2020-11" db="EMBL/GenBank/DDBJ databases">
        <title>Pseudonocardia abyssalis sp. nov. and Pseudonocardia oceani sp. nov., description and phylogenomic analysis of two novel actinomycetes isolated from the deep Southern Ocean.</title>
        <authorList>
            <person name="Parra J."/>
        </authorList>
    </citation>
    <scope>NUCLEOTIDE SEQUENCE [LARGE SCALE GENOMIC DNA]</scope>
    <source>
        <strain evidence="4">KRD185</strain>
    </source>
</reference>
<evidence type="ECO:0000256" key="1">
    <source>
        <dbReference type="SAM" id="MobiDB-lite"/>
    </source>
</evidence>
<keyword evidence="4" id="KW-1185">Reference proteome</keyword>
<dbReference type="InterPro" id="IPR001279">
    <property type="entry name" value="Metallo-B-lactamas"/>
</dbReference>
<sequence>MDYFVLTVHGPDGVTVVDTRSSAVVGVRRGRTTLTPVERLLRDVGAEPASVRRVVLMHLHYDHAGGVDLFADADIVVQADELAFVSDAVMRHNIVGAFYKCREIAAILDADRAGPSGVSTGASNWPPASNCTASADTPAAPK</sequence>
<protein>
    <submittedName>
        <fullName evidence="3">MBL fold metallo-hydrolase</fullName>
    </submittedName>
</protein>
<feature type="region of interest" description="Disordered" evidence="1">
    <location>
        <begin position="116"/>
        <end position="142"/>
    </location>
</feature>
<dbReference type="Pfam" id="PF00753">
    <property type="entry name" value="Lactamase_B"/>
    <property type="match status" value="1"/>
</dbReference>
<gene>
    <name evidence="3" type="ORF">I4I82_19910</name>
</gene>
<dbReference type="Proteomes" id="UP000694300">
    <property type="component" value="Unassembled WGS sequence"/>
</dbReference>
<dbReference type="EMBL" id="JADQDF010000001">
    <property type="protein sequence ID" value="MBW0129932.1"/>
    <property type="molecule type" value="Genomic_DNA"/>
</dbReference>
<dbReference type="RefSeq" id="WP_218595936.1">
    <property type="nucleotide sequence ID" value="NZ_JADQDG010000391.1"/>
</dbReference>
<evidence type="ECO:0000259" key="2">
    <source>
        <dbReference type="Pfam" id="PF00753"/>
    </source>
</evidence>
<name>A0ABS6UCI4_9PSEU</name>
<accession>A0ABS6UCI4</accession>
<organism evidence="3 4">
    <name type="scientific">Pseudonocardia oceani</name>
    <dbReference type="NCBI Taxonomy" id="2792013"/>
    <lineage>
        <taxon>Bacteria</taxon>
        <taxon>Bacillati</taxon>
        <taxon>Actinomycetota</taxon>
        <taxon>Actinomycetes</taxon>
        <taxon>Pseudonocardiales</taxon>
        <taxon>Pseudonocardiaceae</taxon>
        <taxon>Pseudonocardia</taxon>
    </lineage>
</organism>
<feature type="domain" description="Metallo-beta-lactamase" evidence="2">
    <location>
        <begin position="10"/>
        <end position="78"/>
    </location>
</feature>